<dbReference type="InterPro" id="IPR007167">
    <property type="entry name" value="Fe-transptr_FeoA-like"/>
</dbReference>
<dbReference type="Proteomes" id="UP000754226">
    <property type="component" value="Unassembled WGS sequence"/>
</dbReference>
<dbReference type="PANTHER" id="PTHR43151:SF1">
    <property type="entry name" value="SSR2333 PROTEIN"/>
    <property type="match status" value="1"/>
</dbReference>
<dbReference type="Pfam" id="PF04023">
    <property type="entry name" value="FeoA"/>
    <property type="match status" value="1"/>
</dbReference>
<evidence type="ECO:0000313" key="4">
    <source>
        <dbReference type="Proteomes" id="UP000754226"/>
    </source>
</evidence>
<dbReference type="InterPro" id="IPR038157">
    <property type="entry name" value="FeoA_core_dom"/>
</dbReference>
<dbReference type="InterPro" id="IPR053184">
    <property type="entry name" value="FeoA-like"/>
</dbReference>
<evidence type="ECO:0000313" key="3">
    <source>
        <dbReference type="EMBL" id="MBS5519436.1"/>
    </source>
</evidence>
<organism evidence="3 4">
    <name type="scientific">Acidaminococcus intestini</name>
    <dbReference type="NCBI Taxonomy" id="187327"/>
    <lineage>
        <taxon>Bacteria</taxon>
        <taxon>Bacillati</taxon>
        <taxon>Bacillota</taxon>
        <taxon>Negativicutes</taxon>
        <taxon>Acidaminococcales</taxon>
        <taxon>Acidaminococcaceae</taxon>
        <taxon>Acidaminococcus</taxon>
    </lineage>
</organism>
<dbReference type="InterPro" id="IPR008988">
    <property type="entry name" value="Transcriptional_repressor_C"/>
</dbReference>
<dbReference type="PANTHER" id="PTHR43151">
    <property type="entry name" value="FEOA FAMILY PROTEIN"/>
    <property type="match status" value="1"/>
</dbReference>
<comment type="caution">
    <text evidence="3">The sequence shown here is derived from an EMBL/GenBank/DDBJ whole genome shotgun (WGS) entry which is preliminary data.</text>
</comment>
<feature type="domain" description="Ferrous iron transporter FeoA-like" evidence="2">
    <location>
        <begin position="1"/>
        <end position="70"/>
    </location>
</feature>
<dbReference type="Gene3D" id="2.30.30.90">
    <property type="match status" value="1"/>
</dbReference>
<proteinExistence type="predicted"/>
<sequence length="70" mass="7428">MPLAFAKSGDVLTVIRIGGSPKVRSHLENLGITLGAPITVVQNTPAGIIVNIRDSRVAISMEMANKIFVQ</sequence>
<dbReference type="EMBL" id="JAGZCZ010000004">
    <property type="protein sequence ID" value="MBS5519436.1"/>
    <property type="molecule type" value="Genomic_DNA"/>
</dbReference>
<dbReference type="GO" id="GO:0046914">
    <property type="term" value="F:transition metal ion binding"/>
    <property type="evidence" value="ECO:0007669"/>
    <property type="project" value="InterPro"/>
</dbReference>
<gene>
    <name evidence="3" type="ORF">KHX13_03745</name>
</gene>
<keyword evidence="1" id="KW-0408">Iron</keyword>
<evidence type="ECO:0000259" key="2">
    <source>
        <dbReference type="SMART" id="SM00899"/>
    </source>
</evidence>
<name>A0A943EG05_9FIRM</name>
<reference evidence="3" key="1">
    <citation type="submission" date="2021-02" db="EMBL/GenBank/DDBJ databases">
        <title>Infant gut strain persistence is associated with maternal origin, phylogeny, and functional potential including surface adhesion and iron acquisition.</title>
        <authorList>
            <person name="Lou Y.C."/>
        </authorList>
    </citation>
    <scope>NUCLEOTIDE SEQUENCE</scope>
    <source>
        <strain evidence="3">L3_106_000M1_dasL3_106_000M1_concoct_15</strain>
    </source>
</reference>
<dbReference type="SUPFAM" id="SSF50037">
    <property type="entry name" value="C-terminal domain of transcriptional repressors"/>
    <property type="match status" value="1"/>
</dbReference>
<evidence type="ECO:0000256" key="1">
    <source>
        <dbReference type="ARBA" id="ARBA00023004"/>
    </source>
</evidence>
<dbReference type="SMART" id="SM00899">
    <property type="entry name" value="FeoA"/>
    <property type="match status" value="1"/>
</dbReference>
<accession>A0A943EG05</accession>
<protein>
    <submittedName>
        <fullName evidence="3">Ferrous iron transport protein A</fullName>
    </submittedName>
</protein>
<dbReference type="AlphaFoldDB" id="A0A943EG05"/>